<evidence type="ECO:0000256" key="5">
    <source>
        <dbReference type="ARBA" id="ARBA00023163"/>
    </source>
</evidence>
<dbReference type="GO" id="GO:0000981">
    <property type="term" value="F:DNA-binding transcription factor activity, RNA polymerase II-specific"/>
    <property type="evidence" value="ECO:0007669"/>
    <property type="project" value="InterPro"/>
</dbReference>
<evidence type="ECO:0000256" key="2">
    <source>
        <dbReference type="ARBA" id="ARBA00022833"/>
    </source>
</evidence>
<gene>
    <name evidence="9" type="ORF">BCIN_01g07840</name>
</gene>
<protein>
    <recommendedName>
        <fullName evidence="8">Zn(2)-C6 fungal-type domain-containing protein</fullName>
    </recommendedName>
</protein>
<dbReference type="Gene3D" id="4.10.240.10">
    <property type="entry name" value="Zn(2)-C6 fungal-type DNA-binding domain"/>
    <property type="match status" value="1"/>
</dbReference>
<dbReference type="GO" id="GO:0003677">
    <property type="term" value="F:DNA binding"/>
    <property type="evidence" value="ECO:0007669"/>
    <property type="project" value="UniProtKB-KW"/>
</dbReference>
<evidence type="ECO:0000256" key="6">
    <source>
        <dbReference type="ARBA" id="ARBA00023242"/>
    </source>
</evidence>
<feature type="compositionally biased region" description="Polar residues" evidence="7">
    <location>
        <begin position="69"/>
        <end position="80"/>
    </location>
</feature>
<evidence type="ECO:0000313" key="9">
    <source>
        <dbReference type="EMBL" id="ATZ46124.1"/>
    </source>
</evidence>
<dbReference type="CDD" id="cd00067">
    <property type="entry name" value="GAL4"/>
    <property type="match status" value="1"/>
</dbReference>
<reference evidence="9 10" key="3">
    <citation type="journal article" date="2017" name="Mol. Plant Pathol.">
        <title>A gapless genome sequence of the fungus Botrytis cinerea.</title>
        <authorList>
            <person name="Van Kan J.A."/>
            <person name="Stassen J.H."/>
            <person name="Mosbach A."/>
            <person name="Van Der Lee T.A."/>
            <person name="Faino L."/>
            <person name="Farmer A.D."/>
            <person name="Papasotiriou D.G."/>
            <person name="Zhou S."/>
            <person name="Seidl M.F."/>
            <person name="Cottam E."/>
            <person name="Edel D."/>
            <person name="Hahn M."/>
            <person name="Schwartz D.C."/>
            <person name="Dietrich R.A."/>
            <person name="Widdison S."/>
            <person name="Scalliet G."/>
        </authorList>
    </citation>
    <scope>NUCLEOTIDE SEQUENCE [LARGE SCALE GENOMIC DNA]</scope>
    <source>
        <strain evidence="9 10">B05.10</strain>
    </source>
</reference>
<keyword evidence="10" id="KW-1185">Reference proteome</keyword>
<evidence type="ECO:0000313" key="10">
    <source>
        <dbReference type="Proteomes" id="UP000001798"/>
    </source>
</evidence>
<dbReference type="EMBL" id="CP009805">
    <property type="protein sequence ID" value="ATZ46124.1"/>
    <property type="molecule type" value="Genomic_DNA"/>
</dbReference>
<dbReference type="RefSeq" id="XP_024546481.1">
    <property type="nucleotide sequence ID" value="XM_024690712.1"/>
</dbReference>
<dbReference type="InterPro" id="IPR052360">
    <property type="entry name" value="Transcr_Regulatory_Proteins"/>
</dbReference>
<evidence type="ECO:0000256" key="1">
    <source>
        <dbReference type="ARBA" id="ARBA00022723"/>
    </source>
</evidence>
<feature type="region of interest" description="Disordered" evidence="7">
    <location>
        <begin position="1"/>
        <end position="22"/>
    </location>
</feature>
<dbReference type="PANTHER" id="PTHR36206">
    <property type="entry name" value="ASPERCRYPTIN BIOSYNTHESIS CLUSTER-SPECIFIC TRANSCRIPTION REGULATOR ATNN-RELATED"/>
    <property type="match status" value="1"/>
</dbReference>
<organism evidence="9 10">
    <name type="scientific">Botryotinia fuckeliana (strain B05.10)</name>
    <name type="common">Noble rot fungus</name>
    <name type="synonym">Botrytis cinerea</name>
    <dbReference type="NCBI Taxonomy" id="332648"/>
    <lineage>
        <taxon>Eukaryota</taxon>
        <taxon>Fungi</taxon>
        <taxon>Dikarya</taxon>
        <taxon>Ascomycota</taxon>
        <taxon>Pezizomycotina</taxon>
        <taxon>Leotiomycetes</taxon>
        <taxon>Helotiales</taxon>
        <taxon>Sclerotiniaceae</taxon>
        <taxon>Botrytis</taxon>
    </lineage>
</organism>
<dbReference type="PANTHER" id="PTHR36206:SF12">
    <property type="entry name" value="ASPERCRYPTIN BIOSYNTHESIS CLUSTER-SPECIFIC TRANSCRIPTION REGULATOR ATNN-RELATED"/>
    <property type="match status" value="1"/>
</dbReference>
<feature type="region of interest" description="Disordered" evidence="7">
    <location>
        <begin position="43"/>
        <end position="80"/>
    </location>
</feature>
<dbReference type="VEuPathDB" id="FungiDB:Bcin01g07840"/>
<dbReference type="GeneID" id="5441617"/>
<dbReference type="KEGG" id="bfu:BCIN_01g07840"/>
<reference evidence="9 10" key="2">
    <citation type="journal article" date="2012" name="Eukaryot. Cell">
        <title>Genome update of Botrytis cinerea strains B05.10 and T4.</title>
        <authorList>
            <person name="Staats M."/>
            <person name="van Kan J.A."/>
        </authorList>
    </citation>
    <scope>NUCLEOTIDE SEQUENCE [LARGE SCALE GENOMIC DNA]</scope>
    <source>
        <strain evidence="9 10">B05.10</strain>
    </source>
</reference>
<evidence type="ECO:0000256" key="4">
    <source>
        <dbReference type="ARBA" id="ARBA00023125"/>
    </source>
</evidence>
<keyword evidence="1" id="KW-0479">Metal-binding</keyword>
<keyword evidence="2" id="KW-0862">Zinc</keyword>
<dbReference type="Pfam" id="PF00172">
    <property type="entry name" value="Zn_clus"/>
    <property type="match status" value="1"/>
</dbReference>
<keyword evidence="5" id="KW-0804">Transcription</keyword>
<dbReference type="InterPro" id="IPR001138">
    <property type="entry name" value="Zn2Cys6_DnaBD"/>
</dbReference>
<evidence type="ECO:0000256" key="7">
    <source>
        <dbReference type="SAM" id="MobiDB-lite"/>
    </source>
</evidence>
<dbReference type="SMART" id="SM00066">
    <property type="entry name" value="GAL4"/>
    <property type="match status" value="1"/>
</dbReference>
<reference evidence="9 10" key="1">
    <citation type="journal article" date="2011" name="PLoS Genet.">
        <title>Genomic analysis of the necrotrophic fungal pathogens Sclerotinia sclerotiorum and Botrytis cinerea.</title>
        <authorList>
            <person name="Amselem J."/>
            <person name="Cuomo C.A."/>
            <person name="van Kan J.A."/>
            <person name="Viaud M."/>
            <person name="Benito E.P."/>
            <person name="Couloux A."/>
            <person name="Coutinho P.M."/>
            <person name="de Vries R.P."/>
            <person name="Dyer P.S."/>
            <person name="Fillinger S."/>
            <person name="Fournier E."/>
            <person name="Gout L."/>
            <person name="Hahn M."/>
            <person name="Kohn L."/>
            <person name="Lapalu N."/>
            <person name="Plummer K.M."/>
            <person name="Pradier J.M."/>
            <person name="Quevillon E."/>
            <person name="Sharon A."/>
            <person name="Simon A."/>
            <person name="ten Have A."/>
            <person name="Tudzynski B."/>
            <person name="Tudzynski P."/>
            <person name="Wincker P."/>
            <person name="Andrew M."/>
            <person name="Anthouard V."/>
            <person name="Beever R.E."/>
            <person name="Beffa R."/>
            <person name="Benoit I."/>
            <person name="Bouzid O."/>
            <person name="Brault B."/>
            <person name="Chen Z."/>
            <person name="Choquer M."/>
            <person name="Collemare J."/>
            <person name="Cotton P."/>
            <person name="Danchin E.G."/>
            <person name="Da Silva C."/>
            <person name="Gautier A."/>
            <person name="Giraud C."/>
            <person name="Giraud T."/>
            <person name="Gonzalez C."/>
            <person name="Grossetete S."/>
            <person name="Guldener U."/>
            <person name="Henrissat B."/>
            <person name="Howlett B.J."/>
            <person name="Kodira C."/>
            <person name="Kretschmer M."/>
            <person name="Lappartient A."/>
            <person name="Leroch M."/>
            <person name="Levis C."/>
            <person name="Mauceli E."/>
            <person name="Neuveglise C."/>
            <person name="Oeser B."/>
            <person name="Pearson M."/>
            <person name="Poulain J."/>
            <person name="Poussereau N."/>
            <person name="Quesneville H."/>
            <person name="Rascle C."/>
            <person name="Schumacher J."/>
            <person name="Segurens B."/>
            <person name="Sexton A."/>
            <person name="Silva E."/>
            <person name="Sirven C."/>
            <person name="Soanes D.M."/>
            <person name="Talbot N.J."/>
            <person name="Templeton M."/>
            <person name="Yandava C."/>
            <person name="Yarden O."/>
            <person name="Zeng Q."/>
            <person name="Rollins J.A."/>
            <person name="Lebrun M.H."/>
            <person name="Dickman M."/>
        </authorList>
    </citation>
    <scope>NUCLEOTIDE SEQUENCE [LARGE SCALE GENOMIC DNA]</scope>
    <source>
        <strain evidence="9 10">B05.10</strain>
    </source>
</reference>
<dbReference type="OrthoDB" id="2593732at2759"/>
<dbReference type="AlphaFoldDB" id="A0A384J710"/>
<dbReference type="GO" id="GO:0008270">
    <property type="term" value="F:zinc ion binding"/>
    <property type="evidence" value="ECO:0007669"/>
    <property type="project" value="InterPro"/>
</dbReference>
<dbReference type="InterPro" id="IPR036864">
    <property type="entry name" value="Zn2-C6_fun-type_DNA-bd_sf"/>
</dbReference>
<feature type="compositionally biased region" description="Basic residues" evidence="7">
    <location>
        <begin position="8"/>
        <end position="17"/>
    </location>
</feature>
<dbReference type="SUPFAM" id="SSF57701">
    <property type="entry name" value="Zn2/Cys6 DNA-binding domain"/>
    <property type="match status" value="1"/>
</dbReference>
<keyword evidence="6" id="KW-0539">Nucleus</keyword>
<evidence type="ECO:0000259" key="8">
    <source>
        <dbReference type="SMART" id="SM00066"/>
    </source>
</evidence>
<sequence>MPRVAPGQRKRAYRPKTKSGCSTFRRVKCDEGRPSCQRCISTGRKCDGYEKKSSDSPASSDSSSHDNETSTVLTQSPSSSVILTSDRERHAFHFFINMTAPMMGGFGKESCWSEMIPRAAHHEPSIRHAVVALGALHHSRERSSRSTSPNNLLSSAEEQFPLLEYNRAIKCLVEPFSKKERQAMDVCLINCVLFSAFEMMQGNYGNGAAHQQSGSKILCEITYDENSQKHYHDSLKTPNNPYLPMVLLEELYLRSDFVLTQMINSFDQSLYNKFKGSHFTTHPPAIFTSLPQARNTLHFFWSRFRTDLNNLNSQPDSPELAQRFHNWQMETIQITHKWLFAFQAFILKYSDTFSEVDKIGVAILQLQSHSGYVNAHVSRGIKDNQMLWDPFLSIFEKMTMLGEEVISNPAFTTTVFQIDMGVIGPLYQVVGACRHPIVRRKAIALLERVPSLQEGIWNADLTARVARKVVELEEHGIKNVREAADIPDWARISDVEPEFEREARRATLTYKRNYRAEGLLVRNTFTETFEW</sequence>
<feature type="domain" description="Zn(2)-C6 fungal-type" evidence="8">
    <location>
        <begin position="15"/>
        <end position="57"/>
    </location>
</feature>
<proteinExistence type="predicted"/>
<feature type="compositionally biased region" description="Basic and acidic residues" evidence="7">
    <location>
        <begin position="44"/>
        <end position="54"/>
    </location>
</feature>
<dbReference type="Proteomes" id="UP000001798">
    <property type="component" value="Chromosome 1"/>
</dbReference>
<evidence type="ECO:0000256" key="3">
    <source>
        <dbReference type="ARBA" id="ARBA00023015"/>
    </source>
</evidence>
<accession>A0A384J710</accession>
<keyword evidence="4" id="KW-0238">DNA-binding</keyword>
<keyword evidence="3" id="KW-0805">Transcription regulation</keyword>
<name>A0A384J710_BOTFB</name>